<dbReference type="PROSITE" id="PS00211">
    <property type="entry name" value="ABC_TRANSPORTER_1"/>
    <property type="match status" value="1"/>
</dbReference>
<sequence length="529" mass="58555">MWLFFQFEPDDKGSEEVDFVIEMLGIRKEFSGFVANDNITLQLKQGEIHALLGENGAGKSTLMNVLFGLYEPDGGEIRVRGTKENINSPNKANELGIGMVHQHFMLVDKFTVAENIILGKEPSKLGVIEKKKAIEEIKEISDRYGLRVDPNAVVRDISIGMQQRVEILKTLYRGADILIFDEPTAVLTPQEIKELIQIMRSLIKEGKSIILITHKLKEIMDVCDRVTVIRRGKGMGTVNVPETTPQDLANLMVGREVVFTTEKIDATPGKDVLEVKDLVVKESRGVESVRGLNLTVRAGEIVGIAGVDGNGQSELISAIAGLSKVTSGSILLNGEHIENKKPRKITEAGLGHIPEDRHKHGLVLEMSLGENIALQTYYKKPISSGGFINHKAMYDFARELIQEYDVRASSEYVAAKSLSGGNQQKAIIAREIHRNPDFLIAAQPTRGLDVGAIEFIHRRLIEQRDNGKAVLLMSFELDEIMNVSDRIAVIYEGKIVAIVDPKETTEQELGLMMAGSSKQEAEMGEKEHV</sequence>
<evidence type="ECO:0000259" key="10">
    <source>
        <dbReference type="PROSITE" id="PS50893"/>
    </source>
</evidence>
<dbReference type="InterPro" id="IPR017871">
    <property type="entry name" value="ABC_transporter-like_CS"/>
</dbReference>
<evidence type="ECO:0000256" key="8">
    <source>
        <dbReference type="ARBA" id="ARBA00022967"/>
    </source>
</evidence>
<evidence type="ECO:0000256" key="3">
    <source>
        <dbReference type="ARBA" id="ARBA00022448"/>
    </source>
</evidence>
<dbReference type="CDD" id="cd03216">
    <property type="entry name" value="ABC_Carb_Monos_I"/>
    <property type="match status" value="1"/>
</dbReference>
<protein>
    <submittedName>
        <fullName evidence="11">Putative sugar uptake ABC transporter, ATP binding protein putat</fullName>
    </submittedName>
</protein>
<dbReference type="PATRIC" id="fig|1030009.3.peg.1463"/>
<dbReference type="EMBL" id="CP002816">
    <property type="protein sequence ID" value="AEH92480.1"/>
    <property type="molecule type" value="Genomic_DNA"/>
</dbReference>
<evidence type="ECO:0000256" key="6">
    <source>
        <dbReference type="ARBA" id="ARBA00022741"/>
    </source>
</evidence>
<dbReference type="AlphaFoldDB" id="A0A0E0UWW7"/>
<dbReference type="HOGENOM" id="CLU_000604_92_0_9"/>
<dbReference type="SMART" id="SM00382">
    <property type="entry name" value="AAA"/>
    <property type="match status" value="2"/>
</dbReference>
<dbReference type="PANTHER" id="PTHR43790:SF4">
    <property type="entry name" value="GUANOSINE IMPORT ATP-BINDING PROTEIN NUPO"/>
    <property type="match status" value="1"/>
</dbReference>
<dbReference type="KEGG" id="lmq:LMM7_1475"/>
<dbReference type="InterPro" id="IPR003593">
    <property type="entry name" value="AAA+_ATPase"/>
</dbReference>
<dbReference type="Pfam" id="PF00005">
    <property type="entry name" value="ABC_tran"/>
    <property type="match status" value="2"/>
</dbReference>
<keyword evidence="4" id="KW-1003">Cell membrane</keyword>
<reference evidence="11 12" key="1">
    <citation type="journal article" date="2011" name="J. Bacteriol.">
        <title>Genome sequence of the nonpathogenic Listeria monocytogenes serovar 4a strain M7.</title>
        <authorList>
            <person name="Chen J."/>
            <person name="Xia Y."/>
            <person name="Cheng C."/>
            <person name="Fang C."/>
            <person name="Shan Y."/>
            <person name="Jin G."/>
            <person name="Fang W."/>
        </authorList>
    </citation>
    <scope>NUCLEOTIDE SEQUENCE [LARGE SCALE GENOMIC DNA]</scope>
    <source>
        <strain evidence="11 12">M7</strain>
    </source>
</reference>
<keyword evidence="3" id="KW-0813">Transport</keyword>
<dbReference type="FunFam" id="3.40.50.300:FF:001390">
    <property type="entry name" value="ABC transporter, ATP-binding protein"/>
    <property type="match status" value="1"/>
</dbReference>
<dbReference type="Gene3D" id="3.40.50.300">
    <property type="entry name" value="P-loop containing nucleotide triphosphate hydrolases"/>
    <property type="match status" value="2"/>
</dbReference>
<dbReference type="GO" id="GO:0005524">
    <property type="term" value="F:ATP binding"/>
    <property type="evidence" value="ECO:0007669"/>
    <property type="project" value="UniProtKB-KW"/>
</dbReference>
<dbReference type="SUPFAM" id="SSF52540">
    <property type="entry name" value="P-loop containing nucleoside triphosphate hydrolases"/>
    <property type="match status" value="2"/>
</dbReference>
<keyword evidence="7" id="KW-0067">ATP-binding</keyword>
<dbReference type="PROSITE" id="PS50893">
    <property type="entry name" value="ABC_TRANSPORTER_2"/>
    <property type="match status" value="2"/>
</dbReference>
<evidence type="ECO:0000256" key="2">
    <source>
        <dbReference type="ARBA" id="ARBA00005417"/>
    </source>
</evidence>
<accession>A0A0E0UWW7</accession>
<dbReference type="InterPro" id="IPR050107">
    <property type="entry name" value="ABC_carbohydrate_import_ATPase"/>
</dbReference>
<dbReference type="InterPro" id="IPR027417">
    <property type="entry name" value="P-loop_NTPase"/>
</dbReference>
<comment type="similarity">
    <text evidence="2">Belongs to the ABC transporter superfamily.</text>
</comment>
<evidence type="ECO:0000256" key="1">
    <source>
        <dbReference type="ARBA" id="ARBA00004202"/>
    </source>
</evidence>
<dbReference type="GO" id="GO:0016887">
    <property type="term" value="F:ATP hydrolysis activity"/>
    <property type="evidence" value="ECO:0007669"/>
    <property type="project" value="InterPro"/>
</dbReference>
<evidence type="ECO:0000256" key="4">
    <source>
        <dbReference type="ARBA" id="ARBA00022475"/>
    </source>
</evidence>
<gene>
    <name evidence="11" type="ordered locus">LMM7_1475</name>
</gene>
<dbReference type="FunFam" id="3.40.50.300:FF:000127">
    <property type="entry name" value="Ribose import ATP-binding protein RbsA"/>
    <property type="match status" value="1"/>
</dbReference>
<feature type="domain" description="ABC transporter" evidence="10">
    <location>
        <begin position="21"/>
        <end position="256"/>
    </location>
</feature>
<keyword evidence="6" id="KW-0547">Nucleotide-binding</keyword>
<evidence type="ECO:0000256" key="7">
    <source>
        <dbReference type="ARBA" id="ARBA00022840"/>
    </source>
</evidence>
<evidence type="ECO:0000256" key="9">
    <source>
        <dbReference type="ARBA" id="ARBA00023136"/>
    </source>
</evidence>
<keyword evidence="5" id="KW-0677">Repeat</keyword>
<feature type="domain" description="ABC transporter" evidence="10">
    <location>
        <begin position="273"/>
        <end position="517"/>
    </location>
</feature>
<evidence type="ECO:0000256" key="5">
    <source>
        <dbReference type="ARBA" id="ARBA00022737"/>
    </source>
</evidence>
<evidence type="ECO:0000313" key="12">
    <source>
        <dbReference type="Proteomes" id="UP000000486"/>
    </source>
</evidence>
<keyword evidence="8" id="KW-1278">Translocase</keyword>
<dbReference type="CDD" id="cd03215">
    <property type="entry name" value="ABC_Carb_Monos_II"/>
    <property type="match status" value="1"/>
</dbReference>
<dbReference type="Proteomes" id="UP000000486">
    <property type="component" value="Chromosome"/>
</dbReference>
<dbReference type="InterPro" id="IPR003439">
    <property type="entry name" value="ABC_transporter-like_ATP-bd"/>
</dbReference>
<dbReference type="GO" id="GO:0005886">
    <property type="term" value="C:plasma membrane"/>
    <property type="evidence" value="ECO:0007669"/>
    <property type="project" value="UniProtKB-SubCell"/>
</dbReference>
<dbReference type="PANTHER" id="PTHR43790">
    <property type="entry name" value="CARBOHYDRATE TRANSPORT ATP-BINDING PROTEIN MG119-RELATED"/>
    <property type="match status" value="1"/>
</dbReference>
<name>A0A0E0UWW7_LISMM</name>
<evidence type="ECO:0000313" key="11">
    <source>
        <dbReference type="EMBL" id="AEH92480.1"/>
    </source>
</evidence>
<comment type="subcellular location">
    <subcellularLocation>
        <location evidence="1">Cell membrane</location>
        <topology evidence="1">Peripheral membrane protein</topology>
    </subcellularLocation>
</comment>
<organism evidence="11 12">
    <name type="scientific">Listeria monocytogenes serotype 4a (strain M7)</name>
    <dbReference type="NCBI Taxonomy" id="1030009"/>
    <lineage>
        <taxon>Bacteria</taxon>
        <taxon>Bacillati</taxon>
        <taxon>Bacillota</taxon>
        <taxon>Bacilli</taxon>
        <taxon>Bacillales</taxon>
        <taxon>Listeriaceae</taxon>
        <taxon>Listeria</taxon>
    </lineage>
</organism>
<proteinExistence type="inferred from homology"/>
<keyword evidence="9" id="KW-0472">Membrane</keyword>